<dbReference type="SUPFAM" id="SSF51735">
    <property type="entry name" value="NAD(P)-binding Rossmann-fold domains"/>
    <property type="match status" value="1"/>
</dbReference>
<evidence type="ECO:0000256" key="3">
    <source>
        <dbReference type="ARBA" id="ARBA00022538"/>
    </source>
</evidence>
<evidence type="ECO:0000259" key="7">
    <source>
        <dbReference type="PROSITE" id="PS51201"/>
    </source>
</evidence>
<dbReference type="PROSITE" id="PS51202">
    <property type="entry name" value="RCK_C"/>
    <property type="match status" value="1"/>
</dbReference>
<dbReference type="InterPro" id="IPR036291">
    <property type="entry name" value="NAD(P)-bd_dom_sf"/>
</dbReference>
<dbReference type="GO" id="GO:0015079">
    <property type="term" value="F:potassium ion transmembrane transporter activity"/>
    <property type="evidence" value="ECO:0007669"/>
    <property type="project" value="InterPro"/>
</dbReference>
<protein>
    <recommendedName>
        <fullName evidence="1">Trk system potassium uptake protein TrkA</fullName>
    </recommendedName>
</protein>
<dbReference type="OrthoDB" id="9775180at2"/>
<dbReference type="Pfam" id="PF02080">
    <property type="entry name" value="TrkA_C"/>
    <property type="match status" value="1"/>
</dbReference>
<evidence type="ECO:0000256" key="2">
    <source>
        <dbReference type="ARBA" id="ARBA00022448"/>
    </source>
</evidence>
<evidence type="ECO:0000313" key="9">
    <source>
        <dbReference type="EMBL" id="SKA00398.1"/>
    </source>
</evidence>
<dbReference type="STRING" id="118967.SAMN02745191_2361"/>
<reference evidence="10" key="1">
    <citation type="submission" date="2017-02" db="EMBL/GenBank/DDBJ databases">
        <authorList>
            <person name="Varghese N."/>
            <person name="Submissions S."/>
        </authorList>
    </citation>
    <scope>NUCLEOTIDE SEQUENCE [LARGE SCALE GENOMIC DNA]</scope>
    <source>
        <strain evidence="10">ATCC 25662</strain>
    </source>
</reference>
<evidence type="ECO:0000256" key="5">
    <source>
        <dbReference type="ARBA" id="ARBA00023027"/>
    </source>
</evidence>
<dbReference type="Gene3D" id="3.40.50.720">
    <property type="entry name" value="NAD(P)-binding Rossmann-like Domain"/>
    <property type="match status" value="1"/>
</dbReference>
<dbReference type="PANTHER" id="PTHR43833">
    <property type="entry name" value="POTASSIUM CHANNEL PROTEIN 2-RELATED-RELATED"/>
    <property type="match status" value="1"/>
</dbReference>
<dbReference type="PROSITE" id="PS51201">
    <property type="entry name" value="RCK_N"/>
    <property type="match status" value="1"/>
</dbReference>
<gene>
    <name evidence="9" type="ORF">SAMN02745191_2361</name>
</gene>
<dbReference type="InterPro" id="IPR050721">
    <property type="entry name" value="Trk_Ktr_HKT_K-transport"/>
</dbReference>
<dbReference type="InterPro" id="IPR006036">
    <property type="entry name" value="K_uptake_TrkA"/>
</dbReference>
<proteinExistence type="predicted"/>
<dbReference type="InterPro" id="IPR006037">
    <property type="entry name" value="RCK_C"/>
</dbReference>
<accession>A0A1T4QAY6</accession>
<dbReference type="Pfam" id="PF02254">
    <property type="entry name" value="TrkA_N"/>
    <property type="match status" value="1"/>
</dbReference>
<keyword evidence="3" id="KW-0633">Potassium transport</keyword>
<dbReference type="Gene3D" id="3.30.70.1450">
    <property type="entry name" value="Regulator of K+ conductance, C-terminal domain"/>
    <property type="match status" value="1"/>
</dbReference>
<feature type="domain" description="RCK N-terminal" evidence="7">
    <location>
        <begin position="2"/>
        <end position="119"/>
    </location>
</feature>
<keyword evidence="6" id="KW-0406">Ion transport</keyword>
<sequence>MKKKVVLVGGYQKTYALAKSLRTKGYEITIINLNYQHCIEFAQIEDIHILHGDGTRPYILDDAGIYDFDLAIALTRRDDDNLVICELCKKKFNVKRTVALVNDPEKVDFFYKMGIDSVVCSITTVTNLIEQQALMDQMSSIFELNGGKVKITQLAIPKTAPVVNKKLWELNLPQEVVIGCILRGDTNIVPRGDVRIHEGDILVMIASDQQQALAVKELTGK</sequence>
<organism evidence="9 10">
    <name type="scientific">Anaerorhabdus furcosa</name>
    <dbReference type="NCBI Taxonomy" id="118967"/>
    <lineage>
        <taxon>Bacteria</taxon>
        <taxon>Bacillati</taxon>
        <taxon>Bacillota</taxon>
        <taxon>Erysipelotrichia</taxon>
        <taxon>Erysipelotrichales</taxon>
        <taxon>Erysipelotrichaceae</taxon>
        <taxon>Anaerorhabdus</taxon>
    </lineage>
</organism>
<dbReference type="InterPro" id="IPR003148">
    <property type="entry name" value="RCK_N"/>
</dbReference>
<dbReference type="InterPro" id="IPR036721">
    <property type="entry name" value="RCK_C_sf"/>
</dbReference>
<dbReference type="PRINTS" id="PR00335">
    <property type="entry name" value="KUPTAKETRKA"/>
</dbReference>
<dbReference type="Proteomes" id="UP000243297">
    <property type="component" value="Unassembled WGS sequence"/>
</dbReference>
<dbReference type="RefSeq" id="WP_078712747.1">
    <property type="nucleotide sequence ID" value="NZ_FUWY01000009.1"/>
</dbReference>
<name>A0A1T4QAY6_9FIRM</name>
<keyword evidence="2" id="KW-0813">Transport</keyword>
<evidence type="ECO:0000313" key="10">
    <source>
        <dbReference type="Proteomes" id="UP000243297"/>
    </source>
</evidence>
<dbReference type="PANTHER" id="PTHR43833:SF5">
    <property type="entry name" value="TRK SYSTEM POTASSIUM UPTAKE PROTEIN TRKA"/>
    <property type="match status" value="1"/>
</dbReference>
<dbReference type="AlphaFoldDB" id="A0A1T4QAY6"/>
<evidence type="ECO:0000256" key="6">
    <source>
        <dbReference type="ARBA" id="ARBA00023065"/>
    </source>
</evidence>
<dbReference type="SUPFAM" id="SSF116726">
    <property type="entry name" value="TrkA C-terminal domain-like"/>
    <property type="match status" value="1"/>
</dbReference>
<keyword evidence="5" id="KW-0520">NAD</keyword>
<keyword evidence="4" id="KW-0630">Potassium</keyword>
<keyword evidence="10" id="KW-1185">Reference proteome</keyword>
<evidence type="ECO:0000259" key="8">
    <source>
        <dbReference type="PROSITE" id="PS51202"/>
    </source>
</evidence>
<dbReference type="GO" id="GO:0005886">
    <property type="term" value="C:plasma membrane"/>
    <property type="evidence" value="ECO:0007669"/>
    <property type="project" value="InterPro"/>
</dbReference>
<evidence type="ECO:0000256" key="1">
    <source>
        <dbReference type="ARBA" id="ARBA00017378"/>
    </source>
</evidence>
<evidence type="ECO:0000256" key="4">
    <source>
        <dbReference type="ARBA" id="ARBA00022958"/>
    </source>
</evidence>
<feature type="domain" description="RCK C-terminal" evidence="8">
    <location>
        <begin position="139"/>
        <end position="221"/>
    </location>
</feature>
<dbReference type="EMBL" id="FUWY01000009">
    <property type="protein sequence ID" value="SKA00398.1"/>
    <property type="molecule type" value="Genomic_DNA"/>
</dbReference>